<evidence type="ECO:0000256" key="3">
    <source>
        <dbReference type="ARBA" id="ARBA00022622"/>
    </source>
</evidence>
<comment type="subcellular location">
    <subcellularLocation>
        <location evidence="1">Cell membrane</location>
        <topology evidence="1">Lipid-anchor</topology>
        <topology evidence="1">GPI-anchor</topology>
    </subcellularLocation>
</comment>
<dbReference type="GO" id="GO:0042783">
    <property type="term" value="P:symbiont-mediated evasion of host immune response"/>
    <property type="evidence" value="ECO:0007669"/>
    <property type="project" value="InterPro"/>
</dbReference>
<dbReference type="VEuPathDB" id="TriTrypDB:Tb427_000103600"/>
<dbReference type="InterPro" id="IPR001812">
    <property type="entry name" value="Trypano_VSG_A_N_dom"/>
</dbReference>
<dbReference type="GO" id="GO:0005886">
    <property type="term" value="C:plasma membrane"/>
    <property type="evidence" value="ECO:0007669"/>
    <property type="project" value="UniProtKB-SubCell"/>
</dbReference>
<feature type="domain" description="Trypanosome variant surface glycoprotein A-type N-terminal" evidence="7">
    <location>
        <begin position="7"/>
        <end position="270"/>
    </location>
</feature>
<dbReference type="SUPFAM" id="SSF58087">
    <property type="entry name" value="Variant surface glycoprotein (N-terminal domain)"/>
    <property type="match status" value="1"/>
</dbReference>
<evidence type="ECO:0000256" key="5">
    <source>
        <dbReference type="ARBA" id="ARBA00023180"/>
    </source>
</evidence>
<reference evidence="8" key="1">
    <citation type="submission" date="2016-08" db="EMBL/GenBank/DDBJ databases">
        <title>VSG repertoire of Trypanosoma brucei EATRO 1125.</title>
        <authorList>
            <person name="Cross G.A."/>
        </authorList>
    </citation>
    <scope>NUCLEOTIDE SEQUENCE</scope>
    <source>
        <strain evidence="8">EATRO 1125</strain>
    </source>
</reference>
<dbReference type="Gene3D" id="3.90.150.10">
    <property type="entry name" value="Variant Surface Glycoprotein, subunit A domain 1"/>
    <property type="match status" value="1"/>
</dbReference>
<keyword evidence="4" id="KW-0472">Membrane</keyword>
<organism evidence="8">
    <name type="scientific">Trypanosoma brucei</name>
    <dbReference type="NCBI Taxonomy" id="5691"/>
    <lineage>
        <taxon>Eukaryota</taxon>
        <taxon>Discoba</taxon>
        <taxon>Euglenozoa</taxon>
        <taxon>Kinetoplastea</taxon>
        <taxon>Metakinetoplastina</taxon>
        <taxon>Trypanosomatida</taxon>
        <taxon>Trypanosomatidae</taxon>
        <taxon>Trypanosoma</taxon>
    </lineage>
</organism>
<evidence type="ECO:0000256" key="6">
    <source>
        <dbReference type="ARBA" id="ARBA00023288"/>
    </source>
</evidence>
<evidence type="ECO:0000313" key="8">
    <source>
        <dbReference type="EMBL" id="APD74370.1"/>
    </source>
</evidence>
<dbReference type="GO" id="GO:0098552">
    <property type="term" value="C:side of membrane"/>
    <property type="evidence" value="ECO:0007669"/>
    <property type="project" value="UniProtKB-KW"/>
</dbReference>
<dbReference type="AlphaFoldDB" id="A0A1J0R9G2"/>
<name>A0A1J0R9G2_9TRYP</name>
<sequence length="273" mass="27862">MHFRVEASGPALSDTAVGAICGVSTKISGIPCKAKNKLLKLTEQVKTATALVKMLQVKAAMTEDSTTQTACNAIAIAATQEAQSSLLNLNGAIGSAINAAAVAQEVRGRIDEYISLLRDAQGTGNNGGYCLASGGGNHPQQAAIGQSCTITDRKFNLESADITNDELDATGIKGATPVPDGAGKSNGAASCVLHQHAGASDAARFHQKQKTYKVLSGLVKITNAAGSTTIAIADLGTIANNGVAENGKPLAYLYTAIKDLKDAPATPPSETVE</sequence>
<evidence type="ECO:0000256" key="1">
    <source>
        <dbReference type="ARBA" id="ARBA00004609"/>
    </source>
</evidence>
<keyword evidence="2" id="KW-1003">Cell membrane</keyword>
<dbReference type="Pfam" id="PF00913">
    <property type="entry name" value="Trypan_glycop"/>
    <property type="match status" value="1"/>
</dbReference>
<evidence type="ECO:0000256" key="4">
    <source>
        <dbReference type="ARBA" id="ARBA00023136"/>
    </source>
</evidence>
<evidence type="ECO:0000256" key="2">
    <source>
        <dbReference type="ARBA" id="ARBA00022475"/>
    </source>
</evidence>
<keyword evidence="6" id="KW-0449">Lipoprotein</keyword>
<proteinExistence type="predicted"/>
<accession>A0A1J0R9G2</accession>
<dbReference type="EMBL" id="KX700414">
    <property type="protein sequence ID" value="APD74370.1"/>
    <property type="molecule type" value="Genomic_DNA"/>
</dbReference>
<keyword evidence="3" id="KW-0336">GPI-anchor</keyword>
<keyword evidence="5" id="KW-0325">Glycoprotein</keyword>
<protein>
    <submittedName>
        <fullName evidence="8">Variant surface glycoprotein 1125.2967</fullName>
    </submittedName>
</protein>
<evidence type="ECO:0000259" key="7">
    <source>
        <dbReference type="Pfam" id="PF00913"/>
    </source>
</evidence>